<evidence type="ECO:0000256" key="7">
    <source>
        <dbReference type="RuleBase" id="RU362128"/>
    </source>
</evidence>
<keyword evidence="7" id="KW-0256">Endoplasmic reticulum</keyword>
<dbReference type="AlphaFoldDB" id="A0A8H3F3D8"/>
<dbReference type="GO" id="GO:0043541">
    <property type="term" value="C:UDP-N-acetylglucosamine transferase complex"/>
    <property type="evidence" value="ECO:0007669"/>
    <property type="project" value="TreeGrafter"/>
</dbReference>
<feature type="region of interest" description="Disordered" evidence="8">
    <location>
        <begin position="171"/>
        <end position="190"/>
    </location>
</feature>
<dbReference type="PANTHER" id="PTHR47043:SF1">
    <property type="entry name" value="UDP-N-ACETYLGLUCOSAMINE TRANSFERASE SUBUNIT ALG13"/>
    <property type="match status" value="1"/>
</dbReference>
<evidence type="ECO:0000256" key="6">
    <source>
        <dbReference type="ARBA" id="ARBA00048184"/>
    </source>
</evidence>
<evidence type="ECO:0000259" key="9">
    <source>
        <dbReference type="Pfam" id="PF04101"/>
    </source>
</evidence>
<gene>
    <name evidence="7 10" type="primary">ALG13</name>
    <name evidence="10" type="ORF">HETSPECPRED_002243</name>
</gene>
<evidence type="ECO:0000256" key="3">
    <source>
        <dbReference type="ARBA" id="ARBA00017468"/>
    </source>
</evidence>
<evidence type="ECO:0000313" key="10">
    <source>
        <dbReference type="EMBL" id="CAF9914938.1"/>
    </source>
</evidence>
<dbReference type="OrthoDB" id="20273at2759"/>
<evidence type="ECO:0000256" key="1">
    <source>
        <dbReference type="ARBA" id="ARBA00011198"/>
    </source>
</evidence>
<accession>A0A8H3F3D8</accession>
<dbReference type="Pfam" id="PF04101">
    <property type="entry name" value="Glyco_tran_28_C"/>
    <property type="match status" value="1"/>
</dbReference>
<comment type="subcellular location">
    <subcellularLocation>
        <location evidence="7">Endoplasmic reticulum</location>
    </subcellularLocation>
</comment>
<organism evidence="10 11">
    <name type="scientific">Heterodermia speciosa</name>
    <dbReference type="NCBI Taxonomy" id="116794"/>
    <lineage>
        <taxon>Eukaryota</taxon>
        <taxon>Fungi</taxon>
        <taxon>Dikarya</taxon>
        <taxon>Ascomycota</taxon>
        <taxon>Pezizomycotina</taxon>
        <taxon>Lecanoromycetes</taxon>
        <taxon>OSLEUM clade</taxon>
        <taxon>Lecanoromycetidae</taxon>
        <taxon>Caliciales</taxon>
        <taxon>Physciaceae</taxon>
        <taxon>Heterodermia</taxon>
    </lineage>
</organism>
<comment type="catalytic activity">
    <reaction evidence="6">
        <text>an N-acetyl-alpha-D-glucosaminyl-diphospho-di-trans,poly-cis-dolichol + UDP-N-acetyl-alpha-D-glucosamine = an N,N'-diacetylchitobiosyl-diphospho-di-trans,poly-cis-dolichol + UDP + H(+)</text>
        <dbReference type="Rhea" id="RHEA:23380"/>
        <dbReference type="Rhea" id="RHEA-COMP:19507"/>
        <dbReference type="Rhea" id="RHEA-COMP:19510"/>
        <dbReference type="ChEBI" id="CHEBI:15378"/>
        <dbReference type="ChEBI" id="CHEBI:57269"/>
        <dbReference type="ChEBI" id="CHEBI:57705"/>
        <dbReference type="ChEBI" id="CHEBI:58223"/>
        <dbReference type="ChEBI" id="CHEBI:58427"/>
        <dbReference type="EC" id="2.4.1.141"/>
    </reaction>
</comment>
<sequence length="203" mass="22004">MAVAKSVEGPRKVCFATIGATASFNALLEAVLTRTFLDTLEKFGYTDLILQYGKDGFSILERFRESEERVSKTTSNINIGGFDFNRQGLGQEMRAAKGENGDLEGVVISHAGTGSILDALRISVPLVVVPNSSLLDNHQVELAEELSKQGYVIHGSLDDLSAAIQESEILRKKPRPWPSSNRGDDLSGRGLAGVMDEEMGFVD</sequence>
<evidence type="ECO:0000313" key="11">
    <source>
        <dbReference type="Proteomes" id="UP000664521"/>
    </source>
</evidence>
<proteinExistence type="inferred from homology"/>
<dbReference type="InterPro" id="IPR052474">
    <property type="entry name" value="UDP-GlcNAc_transferase"/>
</dbReference>
<dbReference type="GO" id="GO:0006488">
    <property type="term" value="P:dolichol-linked oligosaccharide biosynthetic process"/>
    <property type="evidence" value="ECO:0007669"/>
    <property type="project" value="TreeGrafter"/>
</dbReference>
<dbReference type="EMBL" id="CAJPDS010000015">
    <property type="protein sequence ID" value="CAF9914938.1"/>
    <property type="molecule type" value="Genomic_DNA"/>
</dbReference>
<dbReference type="EC" id="2.4.1.141" evidence="2 7"/>
<dbReference type="GO" id="GO:0004577">
    <property type="term" value="F:N-acetylglucosaminyldiphosphodolichol N-acetylglucosaminyltransferase activity"/>
    <property type="evidence" value="ECO:0007669"/>
    <property type="project" value="UniProtKB-EC"/>
</dbReference>
<protein>
    <recommendedName>
        <fullName evidence="3 7">UDP-N-acetylglucosamine transferase subunit ALG13</fullName>
        <ecNumber evidence="2 7">2.4.1.141</ecNumber>
    </recommendedName>
    <alternativeName>
        <fullName evidence="5 7">Asparagine-linked glycosylation protein 13</fullName>
    </alternativeName>
</protein>
<comment type="caution">
    <text evidence="10">The sequence shown here is derived from an EMBL/GenBank/DDBJ whole genome shotgun (WGS) entry which is preliminary data.</text>
</comment>
<keyword evidence="11" id="KW-1185">Reference proteome</keyword>
<dbReference type="InterPro" id="IPR007235">
    <property type="entry name" value="Glyco_trans_28_C"/>
</dbReference>
<keyword evidence="7 10" id="KW-0328">Glycosyltransferase</keyword>
<evidence type="ECO:0000256" key="4">
    <source>
        <dbReference type="ARBA" id="ARBA00024804"/>
    </source>
</evidence>
<comment type="similarity">
    <text evidence="7">Belongs to the glycosyltransferase 28 family.</text>
</comment>
<evidence type="ECO:0000256" key="8">
    <source>
        <dbReference type="SAM" id="MobiDB-lite"/>
    </source>
</evidence>
<comment type="function">
    <text evidence="4 7">Involved in protein N-glycosylation. Essential for the second step of the dolichol-linked oligosaccharide pathway.</text>
</comment>
<dbReference type="Proteomes" id="UP000664521">
    <property type="component" value="Unassembled WGS sequence"/>
</dbReference>
<keyword evidence="7" id="KW-0808">Transferase</keyword>
<dbReference type="SUPFAM" id="SSF53756">
    <property type="entry name" value="UDP-Glycosyltransferase/glycogen phosphorylase"/>
    <property type="match status" value="1"/>
</dbReference>
<comment type="subunit">
    <text evidence="1 7">Heterodimer with ALG14 to form a functional enzyme.</text>
</comment>
<name>A0A8H3F3D8_9LECA</name>
<dbReference type="PANTHER" id="PTHR47043">
    <property type="entry name" value="UDP-N-ACETYLGLUCOSAMINE TRANSFERASE SUBUNIT ALG13"/>
    <property type="match status" value="1"/>
</dbReference>
<evidence type="ECO:0000256" key="5">
    <source>
        <dbReference type="ARBA" id="ARBA00032061"/>
    </source>
</evidence>
<dbReference type="Gene3D" id="3.40.50.2000">
    <property type="entry name" value="Glycogen Phosphorylase B"/>
    <property type="match status" value="1"/>
</dbReference>
<evidence type="ECO:0000256" key="2">
    <source>
        <dbReference type="ARBA" id="ARBA00012614"/>
    </source>
</evidence>
<reference evidence="10" key="1">
    <citation type="submission" date="2021-03" db="EMBL/GenBank/DDBJ databases">
        <authorList>
            <person name="Tagirdzhanova G."/>
        </authorList>
    </citation>
    <scope>NUCLEOTIDE SEQUENCE</scope>
</reference>
<feature type="domain" description="Glycosyl transferase family 28 C-terminal" evidence="9">
    <location>
        <begin position="16"/>
        <end position="160"/>
    </location>
</feature>